<evidence type="ECO:0000313" key="1">
    <source>
        <dbReference type="EMBL" id="EMD34807.1"/>
    </source>
</evidence>
<gene>
    <name evidence="1" type="ORF">CERSUDRAFT_116990</name>
</gene>
<dbReference type="EMBL" id="KB445802">
    <property type="protein sequence ID" value="EMD34807.1"/>
    <property type="molecule type" value="Genomic_DNA"/>
</dbReference>
<dbReference type="InterPro" id="IPR036047">
    <property type="entry name" value="F-box-like_dom_sf"/>
</dbReference>
<accession>M2R8P6</accession>
<evidence type="ECO:0008006" key="3">
    <source>
        <dbReference type="Google" id="ProtNLM"/>
    </source>
</evidence>
<dbReference type="HOGENOM" id="CLU_624026_0_0_1"/>
<dbReference type="OrthoDB" id="2796703at2759"/>
<evidence type="ECO:0000313" key="2">
    <source>
        <dbReference type="Proteomes" id="UP000016930"/>
    </source>
</evidence>
<protein>
    <recommendedName>
        <fullName evidence="3">F-box domain-containing protein</fullName>
    </recommendedName>
</protein>
<keyword evidence="2" id="KW-1185">Reference proteome</keyword>
<dbReference type="AlphaFoldDB" id="M2R8P6"/>
<dbReference type="Proteomes" id="UP000016930">
    <property type="component" value="Unassembled WGS sequence"/>
</dbReference>
<dbReference type="SUPFAM" id="SSF81383">
    <property type="entry name" value="F-box domain"/>
    <property type="match status" value="1"/>
</dbReference>
<reference evidence="1 2" key="1">
    <citation type="journal article" date="2012" name="Proc. Natl. Acad. Sci. U.S.A.">
        <title>Comparative genomics of Ceriporiopsis subvermispora and Phanerochaete chrysosporium provide insight into selective ligninolysis.</title>
        <authorList>
            <person name="Fernandez-Fueyo E."/>
            <person name="Ruiz-Duenas F.J."/>
            <person name="Ferreira P."/>
            <person name="Floudas D."/>
            <person name="Hibbett D.S."/>
            <person name="Canessa P."/>
            <person name="Larrondo L.F."/>
            <person name="James T.Y."/>
            <person name="Seelenfreund D."/>
            <person name="Lobos S."/>
            <person name="Polanco R."/>
            <person name="Tello M."/>
            <person name="Honda Y."/>
            <person name="Watanabe T."/>
            <person name="Watanabe T."/>
            <person name="Ryu J.S."/>
            <person name="Kubicek C.P."/>
            <person name="Schmoll M."/>
            <person name="Gaskell J."/>
            <person name="Hammel K.E."/>
            <person name="St John F.J."/>
            <person name="Vanden Wymelenberg A."/>
            <person name="Sabat G."/>
            <person name="Splinter BonDurant S."/>
            <person name="Syed K."/>
            <person name="Yadav J.S."/>
            <person name="Doddapaneni H."/>
            <person name="Subramanian V."/>
            <person name="Lavin J.L."/>
            <person name="Oguiza J.A."/>
            <person name="Perez G."/>
            <person name="Pisabarro A.G."/>
            <person name="Ramirez L."/>
            <person name="Santoyo F."/>
            <person name="Master E."/>
            <person name="Coutinho P.M."/>
            <person name="Henrissat B."/>
            <person name="Lombard V."/>
            <person name="Magnuson J.K."/>
            <person name="Kuees U."/>
            <person name="Hori C."/>
            <person name="Igarashi K."/>
            <person name="Samejima M."/>
            <person name="Held B.W."/>
            <person name="Barry K.W."/>
            <person name="LaButti K.M."/>
            <person name="Lapidus A."/>
            <person name="Lindquist E.A."/>
            <person name="Lucas S.M."/>
            <person name="Riley R."/>
            <person name="Salamov A.A."/>
            <person name="Hoffmeister D."/>
            <person name="Schwenk D."/>
            <person name="Hadar Y."/>
            <person name="Yarden O."/>
            <person name="de Vries R.P."/>
            <person name="Wiebenga A."/>
            <person name="Stenlid J."/>
            <person name="Eastwood D."/>
            <person name="Grigoriev I.V."/>
            <person name="Berka R.M."/>
            <person name="Blanchette R.A."/>
            <person name="Kersten P."/>
            <person name="Martinez A.T."/>
            <person name="Vicuna R."/>
            <person name="Cullen D."/>
        </authorList>
    </citation>
    <scope>NUCLEOTIDE SEQUENCE [LARGE SCALE GENOMIC DNA]</scope>
    <source>
        <strain evidence="1 2">B</strain>
    </source>
</reference>
<proteinExistence type="predicted"/>
<name>M2R8P6_CERS8</name>
<organism evidence="1 2">
    <name type="scientific">Ceriporiopsis subvermispora (strain B)</name>
    <name type="common">White-rot fungus</name>
    <name type="synonym">Gelatoporia subvermispora</name>
    <dbReference type="NCBI Taxonomy" id="914234"/>
    <lineage>
        <taxon>Eukaryota</taxon>
        <taxon>Fungi</taxon>
        <taxon>Dikarya</taxon>
        <taxon>Basidiomycota</taxon>
        <taxon>Agaricomycotina</taxon>
        <taxon>Agaricomycetes</taxon>
        <taxon>Polyporales</taxon>
        <taxon>Gelatoporiaceae</taxon>
        <taxon>Gelatoporia</taxon>
    </lineage>
</organism>
<sequence length="439" mass="50347">MAAPTSTDPTTSAAATMKLPQEIYDHVVDYLWNDKPALAACSLVCHGWLHAARFHLFAECYLSTRVQYLQFRDLMHASTTSGTSVERYIRHLTIDLLEHQSPTPGLSGAYREDSCEGVLLTTLPWLHHVSHLTLSMDWAGGWLRDDLRECILRLAPRVRQLTLSTLYIVRAEDIFRMLEYFTVLTSLELIRVVEKEDVWSAWHCVKLPRSSPRIQSAYVKFFTCTPFVVELLLHSPRGAVLRKLACTLNPTVAEHWNGLQGCLRHSGASLEILQLHTNCHGKPVVSPPPLDLRSNTRLRQFTMFWSSYLPHQFNLSSFITHIASPYLRTLQVVFPADSRRSGSADIRVSDVEVVDEILTQLLHNAPDLHITIQVQLWEERRFGPMKNRPIQWCQHWCNILAGLDKALPRLRKCSRRLRVTIASYIHDHDHIHGPEYKAF</sequence>